<comment type="caution">
    <text evidence="2">The sequence shown here is derived from an EMBL/GenBank/DDBJ whole genome shotgun (WGS) entry which is preliminary data.</text>
</comment>
<evidence type="ECO:0000313" key="5">
    <source>
        <dbReference type="Proteomes" id="UP000286097"/>
    </source>
</evidence>
<feature type="compositionally biased region" description="Low complexity" evidence="1">
    <location>
        <begin position="179"/>
        <end position="191"/>
    </location>
</feature>
<dbReference type="VEuPathDB" id="FungiDB:DD237_004605"/>
<organism evidence="2 4">
    <name type="scientific">Peronospora effusa</name>
    <dbReference type="NCBI Taxonomy" id="542832"/>
    <lineage>
        <taxon>Eukaryota</taxon>
        <taxon>Sar</taxon>
        <taxon>Stramenopiles</taxon>
        <taxon>Oomycota</taxon>
        <taxon>Peronosporomycetes</taxon>
        <taxon>Peronosporales</taxon>
        <taxon>Peronosporaceae</taxon>
        <taxon>Peronospora</taxon>
    </lineage>
</organism>
<protein>
    <submittedName>
        <fullName evidence="2">Uncharacterized protein</fullName>
    </submittedName>
</protein>
<dbReference type="EMBL" id="QKXF01000133">
    <property type="protein sequence ID" value="RQM16023.1"/>
    <property type="molecule type" value="Genomic_DNA"/>
</dbReference>
<dbReference type="Proteomes" id="UP000282087">
    <property type="component" value="Unassembled WGS sequence"/>
</dbReference>
<proteinExistence type="predicted"/>
<name>A0A3M6VNQ8_9STRA</name>
<evidence type="ECO:0000313" key="2">
    <source>
        <dbReference type="EMBL" id="RMX68518.1"/>
    </source>
</evidence>
<dbReference type="AlphaFoldDB" id="A0A3M6VNQ8"/>
<sequence length="273" mass="30696">MAETLEDDEVFNWSSNRNPFDALTSDRDHFPSFEAALAHEESIEKEEKKEIEEQDDDLALNWSIDTLAELQPMTFSPLSQQENANNSFETSRGTNSFFEDEKQYDVLRTPLPVIRSLNDKAAVATSRIRKTRTTSPSIPMDLHRRQRATTTHCAAGLQETQHKMEKLLPPLTPKRSPRQRTTSSSRSTSPRPAKRNGHRTAMTLNNEWESPPVGRPKWSASPIATLCTTPTALLFDAITPSPLVNTSSNKTPKQRSKLRLSFGLSPITLPSPE</sequence>
<dbReference type="OrthoDB" id="112689at2759"/>
<accession>A0A3M6VNQ8</accession>
<reference evidence="4 5" key="1">
    <citation type="submission" date="2018-06" db="EMBL/GenBank/DDBJ databases">
        <title>Comparative genomics of downy mildews reveals potential adaptations to biotrophy.</title>
        <authorList>
            <person name="Fletcher K."/>
            <person name="Klosterman S.J."/>
            <person name="Derevnina L."/>
            <person name="Martin F."/>
            <person name="Koike S."/>
            <person name="Reyes Chin-Wo S."/>
            <person name="Mou B."/>
            <person name="Michelmore R."/>
        </authorList>
    </citation>
    <scope>NUCLEOTIDE SEQUENCE [LARGE SCALE GENOMIC DNA]</scope>
    <source>
        <strain evidence="3 5">R13</strain>
        <strain evidence="2 4">R14</strain>
    </source>
</reference>
<evidence type="ECO:0000313" key="3">
    <source>
        <dbReference type="EMBL" id="RQM16023.1"/>
    </source>
</evidence>
<feature type="region of interest" description="Disordered" evidence="1">
    <location>
        <begin position="156"/>
        <end position="201"/>
    </location>
</feature>
<keyword evidence="4" id="KW-1185">Reference proteome</keyword>
<dbReference type="EMBL" id="QLLG01000066">
    <property type="protein sequence ID" value="RMX68518.1"/>
    <property type="molecule type" value="Genomic_DNA"/>
</dbReference>
<evidence type="ECO:0000313" key="4">
    <source>
        <dbReference type="Proteomes" id="UP000282087"/>
    </source>
</evidence>
<gene>
    <name evidence="3" type="ORF">DD237_004605</name>
    <name evidence="2" type="ORF">DD238_006619</name>
</gene>
<dbReference type="Proteomes" id="UP000286097">
    <property type="component" value="Unassembled WGS sequence"/>
</dbReference>
<evidence type="ECO:0000256" key="1">
    <source>
        <dbReference type="SAM" id="MobiDB-lite"/>
    </source>
</evidence>